<reference evidence="10 11" key="1">
    <citation type="submission" date="2019-07" db="EMBL/GenBank/DDBJ databases">
        <title>Novel species of Flavobacterium.</title>
        <authorList>
            <person name="Liu Q."/>
            <person name="Xin Y.-H."/>
        </authorList>
    </citation>
    <scope>NUCLEOTIDE SEQUENCE [LARGE SCALE GENOMIC DNA]</scope>
    <source>
        <strain evidence="10 11">LB3P56</strain>
    </source>
</reference>
<dbReference type="InterPro" id="IPR023996">
    <property type="entry name" value="TonB-dep_OMP_SusC/RagA"/>
</dbReference>
<accession>A0A553C8F9</accession>
<evidence type="ECO:0000256" key="8">
    <source>
        <dbReference type="SAM" id="SignalP"/>
    </source>
</evidence>
<keyword evidence="4 7" id="KW-0812">Transmembrane</keyword>
<evidence type="ECO:0000256" key="7">
    <source>
        <dbReference type="PROSITE-ProRule" id="PRU01360"/>
    </source>
</evidence>
<evidence type="ECO:0000256" key="4">
    <source>
        <dbReference type="ARBA" id="ARBA00022692"/>
    </source>
</evidence>
<keyword evidence="5 7" id="KW-0472">Membrane</keyword>
<dbReference type="InterPro" id="IPR036942">
    <property type="entry name" value="Beta-barrel_TonB_sf"/>
</dbReference>
<dbReference type="NCBIfam" id="TIGR04056">
    <property type="entry name" value="OMP_RagA_SusC"/>
    <property type="match status" value="1"/>
</dbReference>
<sequence>MKFKNYFILLFLFIAAFVNAQTIEIKGTITNSKDKDPVFGANVVVKNSKKGVTTDINGNYSIKVNPSDVLLFSNVGFTSKEIKVQKSQVLNISLIEEANKLEEVVINVGYGTQKKKNVTSAISTVKSDAFDDRPLYNVAQALQGNASGVNVVQPSGKPGVGLDIRIRGLSSIQSGNNPLFVIDGVQTYSSDGLNTDDIVDIQILKDATSTAIYGVNGSAGVVLITTKKGKANKNTFNFSSYYGSSEIVKNIPILNPDQYKSLMAEISPTYVSDASNPLYAGINTDWTKKVFQTGQDQNYNLSYAGGTDKIKAFVSFGYQDTQGIVKPSNFSRLSGRINLDVEATSWLKAHIGMNLINTELNNTSDNNSANQGGVILSALTTPSFLPVYADDLAGGAAAGGQLPGQFAANPTASLENPVSFQSRQEDNNTVRYLGNLSFDITLLKNLVWKPSSSVEIYRSVYEYFVDSYRSNYGRNNNNTDPTTLGIGREHTARSYNRNFENTLNYSIKSENHDLNVLVGNSIQKERYDQLKIEGTGFDPLLRKLDISKMMYTNPLASDTIATEKNYVSYFSRATYNYKGKYIVNGVVRATGASQLATNSKWGVFPGVSAAWIISNENILKSNTTVSELKLRLGWGQTGNISGIGPYSSYGLLGDDGGNLLNYINTDLSWETTTDRNIGIDFGMIDNRIKLTADAFQKTTTDLINTIYIEGAAYIYNAGKMENKGLELALNTINFRGDFNWNTNFNITFIKNKILEMGLQPIEYAGYQNVNRLEKGQPLGNFYGYVVDRVNPATGVLEYKDTNGDGALTPQDRTIIGNAMFDYYFGFTNTFSYKGFSLDALLTGVQGNDIFNASRVDLEGMQNSKNQSIAVLDRWTSAGQITNIPKARDATSTLASNRFIEDGSYVRLKAVTFGYNFNKIFWGINALKLYATGQNLITWTNYSGFDPEVNSSSSNSGKAQGIDYGTYPQVRTFIFGLKAGF</sequence>
<evidence type="ECO:0000313" key="10">
    <source>
        <dbReference type="EMBL" id="TRX16702.1"/>
    </source>
</evidence>
<keyword evidence="11" id="KW-1185">Reference proteome</keyword>
<evidence type="ECO:0000313" key="11">
    <source>
        <dbReference type="Proteomes" id="UP000318585"/>
    </source>
</evidence>
<evidence type="ECO:0000256" key="2">
    <source>
        <dbReference type="ARBA" id="ARBA00022448"/>
    </source>
</evidence>
<proteinExistence type="inferred from homology"/>
<dbReference type="Proteomes" id="UP000318585">
    <property type="component" value="Unassembled WGS sequence"/>
</dbReference>
<feature type="chain" id="PRO_5022149547" evidence="8">
    <location>
        <begin position="21"/>
        <end position="980"/>
    </location>
</feature>
<dbReference type="InterPro" id="IPR008969">
    <property type="entry name" value="CarboxyPept-like_regulatory"/>
</dbReference>
<evidence type="ECO:0000256" key="5">
    <source>
        <dbReference type="ARBA" id="ARBA00023136"/>
    </source>
</evidence>
<dbReference type="InterPro" id="IPR039426">
    <property type="entry name" value="TonB-dep_rcpt-like"/>
</dbReference>
<feature type="signal peptide" evidence="8">
    <location>
        <begin position="1"/>
        <end position="20"/>
    </location>
</feature>
<comment type="subcellular location">
    <subcellularLocation>
        <location evidence="1 7">Cell outer membrane</location>
        <topology evidence="1 7">Multi-pass membrane protein</topology>
    </subcellularLocation>
</comment>
<dbReference type="AlphaFoldDB" id="A0A553C8F9"/>
<dbReference type="PROSITE" id="PS52016">
    <property type="entry name" value="TONB_DEPENDENT_REC_3"/>
    <property type="match status" value="1"/>
</dbReference>
<dbReference type="Pfam" id="PF07715">
    <property type="entry name" value="Plug"/>
    <property type="match status" value="1"/>
</dbReference>
<dbReference type="SUPFAM" id="SSF49464">
    <property type="entry name" value="Carboxypeptidase regulatory domain-like"/>
    <property type="match status" value="1"/>
</dbReference>
<dbReference type="Pfam" id="PF13715">
    <property type="entry name" value="CarbopepD_reg_2"/>
    <property type="match status" value="1"/>
</dbReference>
<comment type="caution">
    <text evidence="10">The sequence shown here is derived from an EMBL/GenBank/DDBJ whole genome shotgun (WGS) entry which is preliminary data.</text>
</comment>
<keyword evidence="2 7" id="KW-0813">Transport</keyword>
<dbReference type="EMBL" id="VJZR01000011">
    <property type="protein sequence ID" value="TRX16702.1"/>
    <property type="molecule type" value="Genomic_DNA"/>
</dbReference>
<dbReference type="InterPro" id="IPR023997">
    <property type="entry name" value="TonB-dep_OMP_SusC/RagA_CS"/>
</dbReference>
<evidence type="ECO:0000256" key="1">
    <source>
        <dbReference type="ARBA" id="ARBA00004571"/>
    </source>
</evidence>
<dbReference type="InterPro" id="IPR037066">
    <property type="entry name" value="Plug_dom_sf"/>
</dbReference>
<dbReference type="InterPro" id="IPR012910">
    <property type="entry name" value="Plug_dom"/>
</dbReference>
<evidence type="ECO:0000256" key="6">
    <source>
        <dbReference type="ARBA" id="ARBA00023237"/>
    </source>
</evidence>
<feature type="domain" description="TonB-dependent receptor plug" evidence="9">
    <location>
        <begin position="115"/>
        <end position="221"/>
    </location>
</feature>
<dbReference type="GO" id="GO:0009279">
    <property type="term" value="C:cell outer membrane"/>
    <property type="evidence" value="ECO:0007669"/>
    <property type="project" value="UniProtKB-SubCell"/>
</dbReference>
<dbReference type="Gene3D" id="2.40.170.20">
    <property type="entry name" value="TonB-dependent receptor, beta-barrel domain"/>
    <property type="match status" value="1"/>
</dbReference>
<keyword evidence="8" id="KW-0732">Signal</keyword>
<organism evidence="10 11">
    <name type="scientific">Flavobacterium franklandianum</name>
    <dbReference type="NCBI Taxonomy" id="2594430"/>
    <lineage>
        <taxon>Bacteria</taxon>
        <taxon>Pseudomonadati</taxon>
        <taxon>Bacteroidota</taxon>
        <taxon>Flavobacteriia</taxon>
        <taxon>Flavobacteriales</taxon>
        <taxon>Flavobacteriaceae</taxon>
        <taxon>Flavobacterium</taxon>
    </lineage>
</organism>
<gene>
    <name evidence="10" type="ORF">FNW17_12115</name>
</gene>
<evidence type="ECO:0000259" key="9">
    <source>
        <dbReference type="Pfam" id="PF07715"/>
    </source>
</evidence>
<comment type="similarity">
    <text evidence="7">Belongs to the TonB-dependent receptor family.</text>
</comment>
<dbReference type="Gene3D" id="2.170.130.10">
    <property type="entry name" value="TonB-dependent receptor, plug domain"/>
    <property type="match status" value="1"/>
</dbReference>
<dbReference type="SUPFAM" id="SSF56935">
    <property type="entry name" value="Porins"/>
    <property type="match status" value="1"/>
</dbReference>
<keyword evidence="10" id="KW-0675">Receptor</keyword>
<dbReference type="RefSeq" id="WP_143389326.1">
    <property type="nucleotide sequence ID" value="NZ_VJZQ01000002.1"/>
</dbReference>
<dbReference type="NCBIfam" id="TIGR04057">
    <property type="entry name" value="SusC_RagA_signa"/>
    <property type="match status" value="1"/>
</dbReference>
<dbReference type="Gene3D" id="2.60.40.1120">
    <property type="entry name" value="Carboxypeptidase-like, regulatory domain"/>
    <property type="match status" value="1"/>
</dbReference>
<protein>
    <submittedName>
        <fullName evidence="10">TonB-dependent receptor</fullName>
    </submittedName>
</protein>
<keyword evidence="6 7" id="KW-0998">Cell outer membrane</keyword>
<name>A0A553C8F9_9FLAO</name>
<evidence type="ECO:0000256" key="3">
    <source>
        <dbReference type="ARBA" id="ARBA00022452"/>
    </source>
</evidence>
<keyword evidence="3 7" id="KW-1134">Transmembrane beta strand</keyword>
<dbReference type="OrthoDB" id="9768177at2"/>